<accession>A0A3M7LEC0</accession>
<dbReference type="RefSeq" id="WP_122545878.1">
    <property type="nucleotide sequence ID" value="NZ_QWIV01000005.1"/>
</dbReference>
<dbReference type="Proteomes" id="UP000267524">
    <property type="component" value="Unassembled WGS sequence"/>
</dbReference>
<gene>
    <name evidence="3" type="ORF">D1632_03640</name>
</gene>
<feature type="region of interest" description="Disordered" evidence="1">
    <location>
        <begin position="495"/>
        <end position="514"/>
    </location>
</feature>
<dbReference type="EMBL" id="QWIV01000005">
    <property type="protein sequence ID" value="RMZ61073.1"/>
    <property type="molecule type" value="Genomic_DNA"/>
</dbReference>
<organism evidence="3 4">
    <name type="scientific">Chryseobacterium nematophagum</name>
    <dbReference type="NCBI Taxonomy" id="2305228"/>
    <lineage>
        <taxon>Bacteria</taxon>
        <taxon>Pseudomonadati</taxon>
        <taxon>Bacteroidota</taxon>
        <taxon>Flavobacteriia</taxon>
        <taxon>Flavobacteriales</taxon>
        <taxon>Weeksellaceae</taxon>
        <taxon>Chryseobacterium group</taxon>
        <taxon>Chryseobacterium</taxon>
    </lineage>
</organism>
<comment type="caution">
    <text evidence="3">The sequence shown here is derived from an EMBL/GenBank/DDBJ whole genome shotgun (WGS) entry which is preliminary data.</text>
</comment>
<protein>
    <submittedName>
        <fullName evidence="3">Uncharacterized protein</fullName>
    </submittedName>
</protein>
<sequence length="624" mass="64556">MKKTNLLILLLSSAFSFGQVGINNPSPKATLDITAKTSDGTAAEGLILPKITGNALFAAIASNVYGAAQNGTVIFVTVPADQTNQVGQTVRVDAIGYYYFDSTTNEWWKMGGGNNFYNSDGTLTSTRHVSLDGNNLGFMGGRIGMGTNSPDPSALLDLTSLTLGFLPPRMTEVEMNAIQNPAKGLIIYCTDCFAANLGCVMVNDSSDPLVPNWGSLCSSNVPSGHVLDIECVNASTSGAVHSGVAVSGVTVTVPYIGGNGGTYPSAAFTSTGVTGLTASLMGGALASGNGSFMLAITGTPSAAGTATFNITVAGKTCAFTVDVDSFTADVSSLDCGTAVFAPATLHQGEAYTGTLTVPYTGGNGDSYPQLSFTQNGLTFTLPAGTLATGNGNLVYNVTGTPAAAIAMTIPITFGSQSCNVSKTVMNDQDGTVVMCGSTKAWSLYNIGADTSANPYIPVKELHGNYYQWGTNVVAADADTPAGNIIGWNASLNQPDSSWNSGTEASPVKTANDPCPTGFRIPTRAEYNTLMNNNSLGQIGSYGSNATNYGFARTYTCGGKMIIFPAAGMRHVSGGSLYMRGAIGFYWTSTENISNAYSMVFDTPPNVALTGYSRAYAQSVRCVAE</sequence>
<proteinExistence type="predicted"/>
<evidence type="ECO:0000256" key="2">
    <source>
        <dbReference type="SAM" id="SignalP"/>
    </source>
</evidence>
<keyword evidence="4" id="KW-1185">Reference proteome</keyword>
<dbReference type="AlphaFoldDB" id="A0A3M7LEC0"/>
<feature type="chain" id="PRO_5018202670" evidence="2">
    <location>
        <begin position="19"/>
        <end position="624"/>
    </location>
</feature>
<name>A0A3M7LEC0_9FLAO</name>
<reference evidence="3 4" key="1">
    <citation type="submission" date="2018-08" db="EMBL/GenBank/DDBJ databases">
        <title>Chryseobacterium nematophagum: a novel matrix digesting pathogen of nematodes.</title>
        <authorList>
            <person name="Page A."/>
            <person name="Roberts M."/>
            <person name="Felix M.-A."/>
            <person name="Weir W."/>
        </authorList>
    </citation>
    <scope>NUCLEOTIDE SEQUENCE [LARGE SCALE GENOMIC DNA]</scope>
    <source>
        <strain evidence="3 4">JUb275</strain>
    </source>
</reference>
<evidence type="ECO:0000313" key="4">
    <source>
        <dbReference type="Proteomes" id="UP000267524"/>
    </source>
</evidence>
<feature type="signal peptide" evidence="2">
    <location>
        <begin position="1"/>
        <end position="18"/>
    </location>
</feature>
<keyword evidence="2" id="KW-0732">Signal</keyword>
<evidence type="ECO:0000313" key="3">
    <source>
        <dbReference type="EMBL" id="RMZ61073.1"/>
    </source>
</evidence>
<evidence type="ECO:0000256" key="1">
    <source>
        <dbReference type="SAM" id="MobiDB-lite"/>
    </source>
</evidence>